<evidence type="ECO:0000313" key="3">
    <source>
        <dbReference type="Proteomes" id="UP001176806"/>
    </source>
</evidence>
<dbReference type="Gene3D" id="2.40.160.60">
    <property type="entry name" value="Outer membrane protein transport protein (OMPP1/FadL/TodX)"/>
    <property type="match status" value="1"/>
</dbReference>
<dbReference type="Proteomes" id="UP001176806">
    <property type="component" value="Unassembled WGS sequence"/>
</dbReference>
<proteinExistence type="predicted"/>
<dbReference type="RefSeq" id="WP_303300879.1">
    <property type="nucleotide sequence ID" value="NZ_BAABDA010000051.1"/>
</dbReference>
<feature type="signal peptide" evidence="1">
    <location>
        <begin position="1"/>
        <end position="19"/>
    </location>
</feature>
<dbReference type="SUPFAM" id="SSF56935">
    <property type="entry name" value="Porins"/>
    <property type="match status" value="1"/>
</dbReference>
<keyword evidence="1" id="KW-0732">Signal</keyword>
<evidence type="ECO:0000256" key="1">
    <source>
        <dbReference type="SAM" id="SignalP"/>
    </source>
</evidence>
<reference evidence="2" key="1">
    <citation type="submission" date="2023-07" db="EMBL/GenBank/DDBJ databases">
        <title>Two novel species in the genus Flavivirga.</title>
        <authorList>
            <person name="Kwon K."/>
        </authorList>
    </citation>
    <scope>NUCLEOTIDE SEQUENCE</scope>
    <source>
        <strain evidence="2">KACC 14158</strain>
    </source>
</reference>
<keyword evidence="3" id="KW-1185">Reference proteome</keyword>
<evidence type="ECO:0008006" key="4">
    <source>
        <dbReference type="Google" id="ProtNLM"/>
    </source>
</evidence>
<comment type="caution">
    <text evidence="2">The sequence shown here is derived from an EMBL/GenBank/DDBJ whole genome shotgun (WGS) entry which is preliminary data.</text>
</comment>
<feature type="chain" id="PRO_5045330016" description="Long-subunit fatty acid transport protein" evidence="1">
    <location>
        <begin position="20"/>
        <end position="415"/>
    </location>
</feature>
<evidence type="ECO:0000313" key="2">
    <source>
        <dbReference type="EMBL" id="MDO5973746.1"/>
    </source>
</evidence>
<organism evidence="2 3">
    <name type="scientific">Flavivirga jejuensis</name>
    <dbReference type="NCBI Taxonomy" id="870487"/>
    <lineage>
        <taxon>Bacteria</taxon>
        <taxon>Pseudomonadati</taxon>
        <taxon>Bacteroidota</taxon>
        <taxon>Flavobacteriia</taxon>
        <taxon>Flavobacteriales</taxon>
        <taxon>Flavobacteriaceae</taxon>
        <taxon>Flavivirga</taxon>
    </lineage>
</organism>
<dbReference type="EMBL" id="JAUOEL010000002">
    <property type="protein sequence ID" value="MDO5973746.1"/>
    <property type="molecule type" value="Genomic_DNA"/>
</dbReference>
<name>A0ABT8WKR2_9FLAO</name>
<accession>A0ABT8WKR2</accession>
<gene>
    <name evidence="2" type="ORF">Q4Q40_06080</name>
</gene>
<protein>
    <recommendedName>
        <fullName evidence="4">Long-subunit fatty acid transport protein</fullName>
    </recommendedName>
</protein>
<sequence length="415" mass="46189">MLKQILLLLFLLISNALISQNGTSTPYSLFGLGIENKTATGGLTGLGNTGFAQKNISEINIYNPANLGNMEQNSFLYEFGINGVFSEIKTDNTSDKTNDANISHFAIAFPIKKGLGVSLGLLPYTKVGYDVDLQNYIEGSTSTYTTRITGLGGLSKFYLSSGIKIDENLSLGVDLSFLFGSIDQETQVYSNSFVSISDVNRYSGVKLKTGIQYTLPKIKGREITIGAVIELPTSLSGAQTRNSYKVTSSDVEVAIETDIENELDDFELPLAYGFGITSQLNKSITTSFDFKKLLWGNTNQLQNTESYVDQDIYAFGLEYYNPSKRNLNSSWNKIKYRFGFNYNTGFLQISKTQIDSRFVSIGLGIPITKDKTNFNISYSYGKEGTIGNNLIEENYHKITLNLNFVGRWFEKRKFF</sequence>